<name>A0A8H3QKG6_9GLOM</name>
<protein>
    <submittedName>
        <fullName evidence="1">Uncharacterized protein</fullName>
    </submittedName>
</protein>
<comment type="caution">
    <text evidence="1">The sequence shown here is derived from an EMBL/GenBank/DDBJ whole genome shotgun (WGS) entry which is preliminary data.</text>
</comment>
<dbReference type="EMBL" id="BLAL01000062">
    <property type="protein sequence ID" value="GES82701.1"/>
    <property type="molecule type" value="Genomic_DNA"/>
</dbReference>
<proteinExistence type="predicted"/>
<dbReference type="Proteomes" id="UP000615446">
    <property type="component" value="Unassembled WGS sequence"/>
</dbReference>
<sequence>MLLIFVSLGNVFLDLDFSLDYKEDTFLEPDFSLDYENEHLSGSEFQLRVLDYARKYFPEIGFQLGALNYASLKLCKRMSFWNWIMAWIMKGDAFLNLDFDLYYERECFSGSEFRF</sequence>
<evidence type="ECO:0000313" key="2">
    <source>
        <dbReference type="Proteomes" id="UP000615446"/>
    </source>
</evidence>
<dbReference type="OrthoDB" id="10537847at2759"/>
<evidence type="ECO:0000313" key="1">
    <source>
        <dbReference type="EMBL" id="GES82701.1"/>
    </source>
</evidence>
<organism evidence="1 2">
    <name type="scientific">Rhizophagus clarus</name>
    <dbReference type="NCBI Taxonomy" id="94130"/>
    <lineage>
        <taxon>Eukaryota</taxon>
        <taxon>Fungi</taxon>
        <taxon>Fungi incertae sedis</taxon>
        <taxon>Mucoromycota</taxon>
        <taxon>Glomeromycotina</taxon>
        <taxon>Glomeromycetes</taxon>
        <taxon>Glomerales</taxon>
        <taxon>Glomeraceae</taxon>
        <taxon>Rhizophagus</taxon>
    </lineage>
</organism>
<dbReference type="AlphaFoldDB" id="A0A8H3QKG6"/>
<gene>
    <name evidence="1" type="ORF">RCL2_000989000</name>
</gene>
<reference evidence="1" key="1">
    <citation type="submission" date="2019-10" db="EMBL/GenBank/DDBJ databases">
        <title>Conservation and host-specific expression of non-tandemly repeated heterogenous ribosome RNA gene in arbuscular mycorrhizal fungi.</title>
        <authorList>
            <person name="Maeda T."/>
            <person name="Kobayashi Y."/>
            <person name="Nakagawa T."/>
            <person name="Ezawa T."/>
            <person name="Yamaguchi K."/>
            <person name="Bino T."/>
            <person name="Nishimoto Y."/>
            <person name="Shigenobu S."/>
            <person name="Kawaguchi M."/>
        </authorList>
    </citation>
    <scope>NUCLEOTIDE SEQUENCE</scope>
    <source>
        <strain evidence="1">HR1</strain>
    </source>
</reference>
<accession>A0A8H3QKG6</accession>